<name>A0A0K0G3G3_STRVS</name>
<reference evidence="2" key="2">
    <citation type="submission" date="2015-08" db="UniProtKB">
        <authorList>
            <consortium name="WormBaseParasite"/>
        </authorList>
    </citation>
    <scope>IDENTIFICATION</scope>
</reference>
<proteinExistence type="predicted"/>
<sequence>MNPMLSTIEDPLNLLRFNTFSSLQIVFTIADTRLPIGSDDVMNRHIGALIRSLMMAHHSTPTSSTRNEVWYLLTSQVHNFNADNGPL</sequence>
<protein>
    <submittedName>
        <fullName evidence="2">Uncharacterized protein</fullName>
    </submittedName>
</protein>
<dbReference type="WBParaSite" id="SVE_1926500.1">
    <property type="protein sequence ID" value="SVE_1926500.1"/>
    <property type="gene ID" value="SVE_1926500"/>
</dbReference>
<dbReference type="Proteomes" id="UP000035680">
    <property type="component" value="Unassembled WGS sequence"/>
</dbReference>
<accession>A0A0K0G3G3</accession>
<organism evidence="1 2">
    <name type="scientific">Strongyloides venezuelensis</name>
    <name type="common">Threadworm</name>
    <dbReference type="NCBI Taxonomy" id="75913"/>
    <lineage>
        <taxon>Eukaryota</taxon>
        <taxon>Metazoa</taxon>
        <taxon>Ecdysozoa</taxon>
        <taxon>Nematoda</taxon>
        <taxon>Chromadorea</taxon>
        <taxon>Rhabditida</taxon>
        <taxon>Tylenchina</taxon>
        <taxon>Panagrolaimomorpha</taxon>
        <taxon>Strongyloidoidea</taxon>
        <taxon>Strongyloididae</taxon>
        <taxon>Strongyloides</taxon>
    </lineage>
</organism>
<keyword evidence="1" id="KW-1185">Reference proteome</keyword>
<evidence type="ECO:0000313" key="2">
    <source>
        <dbReference type="WBParaSite" id="SVE_1926500.1"/>
    </source>
</evidence>
<dbReference type="AlphaFoldDB" id="A0A0K0G3G3"/>
<evidence type="ECO:0000313" key="1">
    <source>
        <dbReference type="Proteomes" id="UP000035680"/>
    </source>
</evidence>
<reference evidence="1" key="1">
    <citation type="submission" date="2014-07" db="EMBL/GenBank/DDBJ databases">
        <authorList>
            <person name="Martin A.A"/>
            <person name="De Silva N."/>
        </authorList>
    </citation>
    <scope>NUCLEOTIDE SEQUENCE</scope>
</reference>